<dbReference type="STRING" id="610380.E2C9E0"/>
<dbReference type="FunFam" id="3.30.70.360:FF:000005">
    <property type="entry name" value="Putative Aminoacylase-1"/>
    <property type="match status" value="1"/>
</dbReference>
<dbReference type="InterPro" id="IPR052083">
    <property type="entry name" value="Aminoacylase-1_M20A"/>
</dbReference>
<evidence type="ECO:0000256" key="2">
    <source>
        <dbReference type="ARBA" id="ARBA00006247"/>
    </source>
</evidence>
<evidence type="ECO:0000256" key="10">
    <source>
        <dbReference type="PIRSR" id="PIRSR036696-2"/>
    </source>
</evidence>
<evidence type="ECO:0000256" key="6">
    <source>
        <dbReference type="ARBA" id="ARBA00022801"/>
    </source>
</evidence>
<dbReference type="GO" id="GO:0004046">
    <property type="term" value="F:aminoacylase activity"/>
    <property type="evidence" value="ECO:0007669"/>
    <property type="project" value="UniProtKB-EC"/>
</dbReference>
<evidence type="ECO:0000256" key="5">
    <source>
        <dbReference type="ARBA" id="ARBA00022723"/>
    </source>
</evidence>
<dbReference type="InterPro" id="IPR001261">
    <property type="entry name" value="ArgE/DapE_CS"/>
</dbReference>
<dbReference type="EC" id="3.5.1.14" evidence="3"/>
<keyword evidence="5 10" id="KW-0479">Metal-binding</keyword>
<dbReference type="SUPFAM" id="SSF55031">
    <property type="entry name" value="Bacterial exopeptidase dimerisation domain"/>
    <property type="match status" value="1"/>
</dbReference>
<dbReference type="NCBIfam" id="TIGR01880">
    <property type="entry name" value="Ac-peptdase-euk"/>
    <property type="match status" value="1"/>
</dbReference>
<reference evidence="12 13" key="1">
    <citation type="journal article" date="2010" name="Science">
        <title>Genomic comparison of the ants Camponotus floridanus and Harpegnathos saltator.</title>
        <authorList>
            <person name="Bonasio R."/>
            <person name="Zhang G."/>
            <person name="Ye C."/>
            <person name="Mutti N.S."/>
            <person name="Fang X."/>
            <person name="Qin N."/>
            <person name="Donahue G."/>
            <person name="Yang P."/>
            <person name="Li Q."/>
            <person name="Li C."/>
            <person name="Zhang P."/>
            <person name="Huang Z."/>
            <person name="Berger S.L."/>
            <person name="Reinberg D."/>
            <person name="Wang J."/>
            <person name="Liebig J."/>
        </authorList>
    </citation>
    <scope>NUCLEOTIDE SEQUENCE [LARGE SCALE GENOMIC DNA]</scope>
    <source>
        <strain evidence="12 13">R22 G/1</strain>
    </source>
</reference>
<feature type="active site" evidence="9">
    <location>
        <position position="88"/>
    </location>
</feature>
<dbReference type="InParanoid" id="E2C9E0"/>
<evidence type="ECO:0000256" key="1">
    <source>
        <dbReference type="ARBA" id="ARBA00004496"/>
    </source>
</evidence>
<proteinExistence type="inferred from homology"/>
<dbReference type="Pfam" id="PF07687">
    <property type="entry name" value="M20_dimer"/>
    <property type="match status" value="1"/>
</dbReference>
<dbReference type="OrthoDB" id="3064516at2759"/>
<dbReference type="GO" id="GO:0005737">
    <property type="term" value="C:cytoplasm"/>
    <property type="evidence" value="ECO:0007669"/>
    <property type="project" value="UniProtKB-SubCell"/>
</dbReference>
<keyword evidence="6" id="KW-0378">Hydrolase</keyword>
<organism evidence="13">
    <name type="scientific">Harpegnathos saltator</name>
    <name type="common">Jerdon's jumping ant</name>
    <dbReference type="NCBI Taxonomy" id="610380"/>
    <lineage>
        <taxon>Eukaryota</taxon>
        <taxon>Metazoa</taxon>
        <taxon>Ecdysozoa</taxon>
        <taxon>Arthropoda</taxon>
        <taxon>Hexapoda</taxon>
        <taxon>Insecta</taxon>
        <taxon>Pterygota</taxon>
        <taxon>Neoptera</taxon>
        <taxon>Endopterygota</taxon>
        <taxon>Hymenoptera</taxon>
        <taxon>Apocrita</taxon>
        <taxon>Aculeata</taxon>
        <taxon>Formicoidea</taxon>
        <taxon>Formicidae</taxon>
        <taxon>Ponerinae</taxon>
        <taxon>Ponerini</taxon>
        <taxon>Harpegnathos</taxon>
    </lineage>
</organism>
<dbReference type="PhylomeDB" id="E2C9E0"/>
<dbReference type="SUPFAM" id="SSF53187">
    <property type="entry name" value="Zn-dependent exopeptidases"/>
    <property type="match status" value="1"/>
</dbReference>
<dbReference type="AlphaFoldDB" id="E2C9E0"/>
<evidence type="ECO:0000256" key="8">
    <source>
        <dbReference type="ARBA" id="ARBA00029656"/>
    </source>
</evidence>
<dbReference type="PROSITE" id="PS00759">
    <property type="entry name" value="ARGE_DAPE_CPG2_2"/>
    <property type="match status" value="1"/>
</dbReference>
<feature type="binding site" evidence="10">
    <location>
        <position position="181"/>
    </location>
    <ligand>
        <name>Zn(2+)</name>
        <dbReference type="ChEBI" id="CHEBI:29105"/>
        <label>1</label>
    </ligand>
</feature>
<dbReference type="PROSITE" id="PS00758">
    <property type="entry name" value="ARGE_DAPE_CPG2_1"/>
    <property type="match status" value="1"/>
</dbReference>
<evidence type="ECO:0000313" key="12">
    <source>
        <dbReference type="EMBL" id="EFN75485.1"/>
    </source>
</evidence>
<feature type="binding site" evidence="10">
    <location>
        <position position="154"/>
    </location>
    <ligand>
        <name>Zn(2+)</name>
        <dbReference type="ChEBI" id="CHEBI:29105"/>
        <label>2</label>
    </ligand>
</feature>
<dbReference type="Proteomes" id="UP000008237">
    <property type="component" value="Unassembled WGS sequence"/>
</dbReference>
<evidence type="ECO:0000256" key="7">
    <source>
        <dbReference type="ARBA" id="ARBA00022833"/>
    </source>
</evidence>
<feature type="domain" description="Peptidase M20 dimerisation" evidence="11">
    <location>
        <begin position="204"/>
        <end position="304"/>
    </location>
</feature>
<sequence length="406" mass="46145">MYKNSKSERSSDDLNSRAVEILREYLRIPTIHPDIDYEDCVAFLRRQAASLQLPIHVHYVRPDKPVVIITWEGTDPAKSSILLNSHMDVVPVFEYEWTYPPFDAHMDEKGDIYARGIQDTKALGIQYLEAIRRLKLNGQRVSRTVHVSFVPDEEIGGIFGMKEYVRSEHFKSLNVSFMLDECCGDNNTPTFLFAYDEKTKLVLSIRCEGITGHGSLLYDNTAGEKFRVMIDRMMDFRASEKARMSQKHDFSDVTALNLTIVKGGLQNNVIPQEITAVIDVRLPPSRDPDEFEAIVKRWCEEAGPGVSYSFVEKNPQVKGTRIDDSNPFWMAFKNVFSEMGSELKPFVLPGTTDARFVRALGIPVLNFAPINNMTMLFHCSNECLNKDVFLKGIEIFTKIIPAIANV</sequence>
<feature type="binding site" evidence="10">
    <location>
        <position position="378"/>
    </location>
    <ligand>
        <name>Zn(2+)</name>
        <dbReference type="ChEBI" id="CHEBI:29105"/>
        <label>2</label>
    </ligand>
</feature>
<dbReference type="GO" id="GO:0006520">
    <property type="term" value="P:amino acid metabolic process"/>
    <property type="evidence" value="ECO:0007669"/>
    <property type="project" value="InterPro"/>
</dbReference>
<evidence type="ECO:0000259" key="11">
    <source>
        <dbReference type="Pfam" id="PF07687"/>
    </source>
</evidence>
<dbReference type="InterPro" id="IPR002933">
    <property type="entry name" value="Peptidase_M20"/>
</dbReference>
<comment type="similarity">
    <text evidence="2">Belongs to the peptidase M20A family.</text>
</comment>
<protein>
    <recommendedName>
        <fullName evidence="3">N-acyl-aliphatic-L-amino acid amidohydrolase</fullName>
        <ecNumber evidence="3">3.5.1.14</ecNumber>
    </recommendedName>
    <alternativeName>
        <fullName evidence="8">N-acyl-L-amino-acid amidohydrolase</fullName>
    </alternativeName>
</protein>
<dbReference type="KEGG" id="hst:105191364"/>
<feature type="active site" description="Proton acceptor" evidence="9">
    <location>
        <position position="153"/>
    </location>
</feature>
<gene>
    <name evidence="12" type="ORF">EAI_06923</name>
</gene>
<dbReference type="GO" id="GO:0046872">
    <property type="term" value="F:metal ion binding"/>
    <property type="evidence" value="ECO:0007669"/>
    <property type="project" value="UniProtKB-KW"/>
</dbReference>
<dbReference type="PANTHER" id="PTHR45892:SF1">
    <property type="entry name" value="AMINOACYLASE-1"/>
    <property type="match status" value="1"/>
</dbReference>
<keyword evidence="7 10" id="KW-0862">Zinc</keyword>
<dbReference type="InterPro" id="IPR011650">
    <property type="entry name" value="Peptidase_M20_dimer"/>
</dbReference>
<evidence type="ECO:0000256" key="9">
    <source>
        <dbReference type="PIRSR" id="PIRSR036696-1"/>
    </source>
</evidence>
<feature type="binding site" evidence="10">
    <location>
        <position position="119"/>
    </location>
    <ligand>
        <name>Zn(2+)</name>
        <dbReference type="ChEBI" id="CHEBI:29105"/>
        <label>2</label>
    </ligand>
</feature>
<dbReference type="Gene3D" id="3.30.70.360">
    <property type="match status" value="1"/>
</dbReference>
<dbReference type="InterPro" id="IPR036264">
    <property type="entry name" value="Bact_exopeptidase_dim_dom"/>
</dbReference>
<dbReference type="PIRSF" id="PIRSF036696">
    <property type="entry name" value="ACY-1"/>
    <property type="match status" value="1"/>
</dbReference>
<evidence type="ECO:0000313" key="13">
    <source>
        <dbReference type="Proteomes" id="UP000008237"/>
    </source>
</evidence>
<dbReference type="Gene3D" id="1.10.150.900">
    <property type="match status" value="1"/>
</dbReference>
<name>E2C9E0_HARSA</name>
<evidence type="ECO:0000256" key="3">
    <source>
        <dbReference type="ARBA" id="ARBA00011913"/>
    </source>
</evidence>
<dbReference type="PANTHER" id="PTHR45892">
    <property type="entry name" value="AMINOACYLASE-1"/>
    <property type="match status" value="1"/>
</dbReference>
<dbReference type="FunFam" id="3.40.630.10:FF:000019">
    <property type="entry name" value="Aminoacylase 1"/>
    <property type="match status" value="1"/>
</dbReference>
<evidence type="ECO:0000256" key="4">
    <source>
        <dbReference type="ARBA" id="ARBA00022490"/>
    </source>
</evidence>
<dbReference type="Pfam" id="PF01546">
    <property type="entry name" value="Peptidase_M20"/>
    <property type="match status" value="1"/>
</dbReference>
<dbReference type="Gene3D" id="3.40.630.10">
    <property type="entry name" value="Zn peptidases"/>
    <property type="match status" value="1"/>
</dbReference>
<dbReference type="FunCoup" id="E2C9E0">
    <property type="interactions" value="224"/>
</dbReference>
<accession>E2C9E0</accession>
<dbReference type="EMBL" id="GL453806">
    <property type="protein sequence ID" value="EFN75485.1"/>
    <property type="molecule type" value="Genomic_DNA"/>
</dbReference>
<comment type="cofactor">
    <cofactor evidence="10">
        <name>Zn(2+)</name>
        <dbReference type="ChEBI" id="CHEBI:29105"/>
    </cofactor>
    <text evidence="10">Binds 2 Zn(2+) ions per subunit.</text>
</comment>
<feature type="binding site" evidence="10">
    <location>
        <position position="86"/>
    </location>
    <ligand>
        <name>Zn(2+)</name>
        <dbReference type="ChEBI" id="CHEBI:29105"/>
        <label>1</label>
    </ligand>
</feature>
<dbReference type="InterPro" id="IPR010159">
    <property type="entry name" value="N-acyl_aa_amidohydrolase"/>
</dbReference>
<comment type="subcellular location">
    <subcellularLocation>
        <location evidence="1">Cytoplasm</location>
    </subcellularLocation>
</comment>
<feature type="binding site" evidence="10">
    <location>
        <position position="119"/>
    </location>
    <ligand>
        <name>Zn(2+)</name>
        <dbReference type="ChEBI" id="CHEBI:29105"/>
        <label>1</label>
    </ligand>
</feature>
<keyword evidence="4" id="KW-0963">Cytoplasm</keyword>
<dbReference type="OMA" id="CFAVTDC"/>
<keyword evidence="13" id="KW-1185">Reference proteome</keyword>